<dbReference type="EMBL" id="JACAZH010000003">
    <property type="protein sequence ID" value="KAF7373379.1"/>
    <property type="molecule type" value="Genomic_DNA"/>
</dbReference>
<keyword evidence="5" id="KW-1185">Reference proteome</keyword>
<feature type="compositionally biased region" description="Polar residues" evidence="2">
    <location>
        <begin position="394"/>
        <end position="406"/>
    </location>
</feature>
<dbReference type="InterPro" id="IPR000315">
    <property type="entry name" value="Znf_B-box"/>
</dbReference>
<feature type="region of interest" description="Disordered" evidence="2">
    <location>
        <begin position="386"/>
        <end position="413"/>
    </location>
</feature>
<accession>A0A8H6Z9D3</accession>
<evidence type="ECO:0000313" key="4">
    <source>
        <dbReference type="EMBL" id="KAF7373379.1"/>
    </source>
</evidence>
<keyword evidence="1" id="KW-0863">Zinc-finger</keyword>
<evidence type="ECO:0000256" key="1">
    <source>
        <dbReference type="PROSITE-ProRule" id="PRU00024"/>
    </source>
</evidence>
<feature type="domain" description="B box-type" evidence="3">
    <location>
        <begin position="1147"/>
        <end position="1195"/>
    </location>
</feature>
<organism evidence="4 5">
    <name type="scientific">Mycena sanguinolenta</name>
    <dbReference type="NCBI Taxonomy" id="230812"/>
    <lineage>
        <taxon>Eukaryota</taxon>
        <taxon>Fungi</taxon>
        <taxon>Dikarya</taxon>
        <taxon>Basidiomycota</taxon>
        <taxon>Agaricomycotina</taxon>
        <taxon>Agaricomycetes</taxon>
        <taxon>Agaricomycetidae</taxon>
        <taxon>Agaricales</taxon>
        <taxon>Marasmiineae</taxon>
        <taxon>Mycenaceae</taxon>
        <taxon>Mycena</taxon>
    </lineage>
</organism>
<dbReference type="GO" id="GO:0008270">
    <property type="term" value="F:zinc ion binding"/>
    <property type="evidence" value="ECO:0007669"/>
    <property type="project" value="UniProtKB-KW"/>
</dbReference>
<evidence type="ECO:0000256" key="2">
    <source>
        <dbReference type="SAM" id="MobiDB-lite"/>
    </source>
</evidence>
<feature type="region of interest" description="Disordered" evidence="2">
    <location>
        <begin position="434"/>
        <end position="466"/>
    </location>
</feature>
<evidence type="ECO:0000313" key="5">
    <source>
        <dbReference type="Proteomes" id="UP000623467"/>
    </source>
</evidence>
<feature type="region of interest" description="Disordered" evidence="2">
    <location>
        <begin position="1"/>
        <end position="36"/>
    </location>
</feature>
<proteinExistence type="predicted"/>
<keyword evidence="1" id="KW-0862">Zinc</keyword>
<reference evidence="4" key="1">
    <citation type="submission" date="2020-05" db="EMBL/GenBank/DDBJ databases">
        <title>Mycena genomes resolve the evolution of fungal bioluminescence.</title>
        <authorList>
            <person name="Tsai I.J."/>
        </authorList>
    </citation>
    <scope>NUCLEOTIDE SEQUENCE</scope>
    <source>
        <strain evidence="4">160909Yilan</strain>
    </source>
</reference>
<comment type="caution">
    <text evidence="4">The sequence shown here is derived from an EMBL/GenBank/DDBJ whole genome shotgun (WGS) entry which is preliminary data.</text>
</comment>
<feature type="region of interest" description="Disordered" evidence="2">
    <location>
        <begin position="1255"/>
        <end position="1329"/>
    </location>
</feature>
<dbReference type="PROSITE" id="PS00018">
    <property type="entry name" value="EF_HAND_1"/>
    <property type="match status" value="1"/>
</dbReference>
<feature type="compositionally biased region" description="Polar residues" evidence="2">
    <location>
        <begin position="448"/>
        <end position="458"/>
    </location>
</feature>
<dbReference type="InterPro" id="IPR018247">
    <property type="entry name" value="EF_Hand_1_Ca_BS"/>
</dbReference>
<dbReference type="PROSITE" id="PS50119">
    <property type="entry name" value="ZF_BBOX"/>
    <property type="match status" value="1"/>
</dbReference>
<dbReference type="OrthoDB" id="2122982at2759"/>
<gene>
    <name evidence="4" type="ORF">MSAN_00547500</name>
</gene>
<feature type="compositionally biased region" description="Basic and acidic residues" evidence="2">
    <location>
        <begin position="27"/>
        <end position="36"/>
    </location>
</feature>
<feature type="compositionally biased region" description="Basic and acidic residues" evidence="2">
    <location>
        <begin position="1278"/>
        <end position="1287"/>
    </location>
</feature>
<protein>
    <recommendedName>
        <fullName evidence="3">B box-type domain-containing protein</fullName>
    </recommendedName>
</protein>
<name>A0A8H6Z9D3_9AGAR</name>
<sequence>MPASVVADSKPENGLRPSQPGHPDLNPADKDKTSLKDHFAEMASGYSSAGSEFYANNSDDVASSAASVAASVDLSEMKDKMKTLSESSKLLMKALDEVQRLHPFIGVAVLAFKAVISLGLKRKNNNANVLALQVKMQEMMYDFVQLRLIKPDHKLENGTSVRGMLSELCKAIAEDIEKCGNLCDKYSKTSFLGQLFKSPIYNERFSEFIETFERHKKELDHKMLLITTIRVHSAGEDISHIDETVKSTDQHVKTLVLLQRLQSPLQQKLSKAIKEYGGPEECLADEKIIENLVLMAQGLKPDPVAQTPFALAQTIKSPQINFVPPTPSPASHTPANYNPNAIPRPFSPANISDSNYIWSAFHPQDPVTRSFSPSNISDAPHMSFSTLRSRHSSFDQSQPASRQDSMGSAGAVAGFPGAAPLPSILHTASNPISNAAKSLHGTPGMPSRRTSFATSDDSGSVVRPQAVSPTVVAATLREEMAEDVDTGLRRNMETFTRKLLAQQAQLEALEHTIIRQSNRVVHRVSEELRKGPHNRVQDPEIKALWEEMGWKLSVPDREFVLNLHDYYLAQYSEPIDIEEYFKTPEGTTVQDVQGLRRALKNALSSAKARAEDKWALSLFTFQNIPRVLEAFDGDGSGFVSVWEVNQLTSACPEGWTVLQWVAYWILGSHWTIWIYRSKICEILQKMHQFADGIKSSKTSQFKGKKSILSANRFFVNEHLDGIQDIDKILVSLERPTELLDSHLANQFSAYADAEEKRLDRILGMLDYEIDGVDTVSLIIGRHQIERNLFPVLYLLLKRHLEILYHARMVVFDRNELASCVNSVKHILESVDFRVNNLETSHEQRSPNSASPIAKFAFGMYYRLCFGPALFTTDIFALLELSEEEIYRQYPTAANENSQTGKKPILKYKARSETHPHPPNGINDSIQLSSESTVCGQWTGHLTFHHTNNIAPYGMIQISLAPDEEHPEVLVGSGSYCAGTLDMSGKLDGGLTLTLTGIPDDPIADKPFVIMFEGNLVADNDGIRVSGNWRNSSVSQYEGGLVLMRLPTWIYRLKDKLLQMEGDRTAHSLWKFAQSAFQQHARIHRGLLPVAHLNGIRRGAELTRRHDLLRELDQNDLEEHQRLLFSLTPWEARTSRCAARTSIDYTLHKNASCSGCRRKMIPDIRHFCFDCDSNFCEICVDIHTTQHPADHGILRLHRYITSRQFVLLRDKASTILWALRANPSHTGHVEKSQHSDLKPQPLQVDLQTVSGVRIQVNTPTSPGVPAEAPSARATTPETQHPDDFEVNTRRVSNIEADNDGLAPRPLLRRSQTQSSVRSKHSEILDDTEAEDEEHPPHCCIYCRGSTHPRYWVCVICTELQRDPIRICQGCETKPRSQLLGVPLPQTVKQHDRHHALVRVDQTQVKKAREAPYIPRPI</sequence>
<dbReference type="Proteomes" id="UP000623467">
    <property type="component" value="Unassembled WGS sequence"/>
</dbReference>
<evidence type="ECO:0000259" key="3">
    <source>
        <dbReference type="PROSITE" id="PS50119"/>
    </source>
</evidence>
<keyword evidence="1" id="KW-0479">Metal-binding</keyword>
<dbReference type="SUPFAM" id="SSF57850">
    <property type="entry name" value="RING/U-box"/>
    <property type="match status" value="1"/>
</dbReference>